<sequence length="177" mass="20645">MTDCQETKPSPKKESADAPRPPPFNDDEGNDGDSPHKAKRARKVKEALIDHTYRDYSRVEVAATDEDDEDEEGEDQRHDQRRKEPLRASSNFPAKLHAILSNPSYQHIIRWMDKRTYYHECFLRGRPELTRLMQRLCNEGKRLPDKSGEPNLYEISKKYPLPELFPPLYAIVSVNHE</sequence>
<evidence type="ECO:0000313" key="2">
    <source>
        <dbReference type="EMBL" id="KAL3783507.1"/>
    </source>
</evidence>
<dbReference type="AlphaFoldDB" id="A0ABD3P673"/>
<gene>
    <name evidence="2" type="ORF">ACHAW5_006988</name>
</gene>
<dbReference type="SUPFAM" id="SSF46785">
    <property type="entry name" value="Winged helix' DNA-binding domain"/>
    <property type="match status" value="1"/>
</dbReference>
<comment type="caution">
    <text evidence="2">The sequence shown here is derived from an EMBL/GenBank/DDBJ whole genome shotgun (WGS) entry which is preliminary data.</text>
</comment>
<feature type="region of interest" description="Disordered" evidence="1">
    <location>
        <begin position="1"/>
        <end position="91"/>
    </location>
</feature>
<organism evidence="2 3">
    <name type="scientific">Stephanodiscus triporus</name>
    <dbReference type="NCBI Taxonomy" id="2934178"/>
    <lineage>
        <taxon>Eukaryota</taxon>
        <taxon>Sar</taxon>
        <taxon>Stramenopiles</taxon>
        <taxon>Ochrophyta</taxon>
        <taxon>Bacillariophyta</taxon>
        <taxon>Coscinodiscophyceae</taxon>
        <taxon>Thalassiosirophycidae</taxon>
        <taxon>Stephanodiscales</taxon>
        <taxon>Stephanodiscaceae</taxon>
        <taxon>Stephanodiscus</taxon>
    </lineage>
</organism>
<feature type="compositionally biased region" description="Basic and acidic residues" evidence="1">
    <location>
        <begin position="44"/>
        <end position="58"/>
    </location>
</feature>
<accession>A0ABD3P673</accession>
<evidence type="ECO:0000256" key="1">
    <source>
        <dbReference type="SAM" id="MobiDB-lite"/>
    </source>
</evidence>
<evidence type="ECO:0000313" key="3">
    <source>
        <dbReference type="Proteomes" id="UP001530315"/>
    </source>
</evidence>
<protein>
    <submittedName>
        <fullName evidence="2">Uncharacterized protein</fullName>
    </submittedName>
</protein>
<feature type="compositionally biased region" description="Basic and acidic residues" evidence="1">
    <location>
        <begin position="75"/>
        <end position="86"/>
    </location>
</feature>
<keyword evidence="3" id="KW-1185">Reference proteome</keyword>
<feature type="compositionally biased region" description="Basic and acidic residues" evidence="1">
    <location>
        <begin position="1"/>
        <end position="17"/>
    </location>
</feature>
<name>A0ABD3P673_9STRA</name>
<reference evidence="2 3" key="1">
    <citation type="submission" date="2024-10" db="EMBL/GenBank/DDBJ databases">
        <title>Updated reference genomes for cyclostephanoid diatoms.</title>
        <authorList>
            <person name="Roberts W.R."/>
            <person name="Alverson A.J."/>
        </authorList>
    </citation>
    <scope>NUCLEOTIDE SEQUENCE [LARGE SCALE GENOMIC DNA]</scope>
    <source>
        <strain evidence="2 3">AJA276-08</strain>
    </source>
</reference>
<dbReference type="InterPro" id="IPR036390">
    <property type="entry name" value="WH_DNA-bd_sf"/>
</dbReference>
<feature type="compositionally biased region" description="Acidic residues" evidence="1">
    <location>
        <begin position="63"/>
        <end position="74"/>
    </location>
</feature>
<dbReference type="EMBL" id="JALLAZ020000969">
    <property type="protein sequence ID" value="KAL3783507.1"/>
    <property type="molecule type" value="Genomic_DNA"/>
</dbReference>
<dbReference type="Proteomes" id="UP001530315">
    <property type="component" value="Unassembled WGS sequence"/>
</dbReference>
<proteinExistence type="predicted"/>